<accession>A0AA39XR93</accession>
<feature type="domain" description="Carboxylesterase type B" evidence="4">
    <location>
        <begin position="36"/>
        <end position="457"/>
    </location>
</feature>
<dbReference type="EMBL" id="JAUJDW010000096">
    <property type="protein sequence ID" value="KAK0638335.1"/>
    <property type="molecule type" value="Genomic_DNA"/>
</dbReference>
<reference evidence="5" key="1">
    <citation type="submission" date="2023-06" db="EMBL/GenBank/DDBJ databases">
        <title>Multi-omics analyses reveal the molecular pathogenesis toolkit of Lasiodiplodia hormozganensis, a cross-kingdom pathogen.</title>
        <authorList>
            <person name="Felix C."/>
            <person name="Meneses R."/>
            <person name="Goncalves M.F.M."/>
            <person name="Tilleman L."/>
            <person name="Duarte A.S."/>
            <person name="Jorrin-Novo J.V."/>
            <person name="Van De Peer Y."/>
            <person name="Deforce D."/>
            <person name="Van Nieuwerburgh F."/>
            <person name="Esteves A.C."/>
            <person name="Alves A."/>
        </authorList>
    </citation>
    <scope>NUCLEOTIDE SEQUENCE</scope>
    <source>
        <strain evidence="5">CBS 339.90</strain>
    </source>
</reference>
<evidence type="ECO:0000313" key="6">
    <source>
        <dbReference type="Proteomes" id="UP001175001"/>
    </source>
</evidence>
<dbReference type="Pfam" id="PF00135">
    <property type="entry name" value="COesterase"/>
    <property type="match status" value="1"/>
</dbReference>
<name>A0AA39XR93_9PEZI</name>
<dbReference type="SUPFAM" id="SSF53474">
    <property type="entry name" value="alpha/beta-Hydrolases"/>
    <property type="match status" value="1"/>
</dbReference>
<organism evidence="5 6">
    <name type="scientific">Lasiodiplodia hormozganensis</name>
    <dbReference type="NCBI Taxonomy" id="869390"/>
    <lineage>
        <taxon>Eukaryota</taxon>
        <taxon>Fungi</taxon>
        <taxon>Dikarya</taxon>
        <taxon>Ascomycota</taxon>
        <taxon>Pezizomycotina</taxon>
        <taxon>Dothideomycetes</taxon>
        <taxon>Dothideomycetes incertae sedis</taxon>
        <taxon>Botryosphaeriales</taxon>
        <taxon>Botryosphaeriaceae</taxon>
        <taxon>Lasiodiplodia</taxon>
    </lineage>
</organism>
<evidence type="ECO:0000313" key="5">
    <source>
        <dbReference type="EMBL" id="KAK0638335.1"/>
    </source>
</evidence>
<feature type="signal peptide" evidence="3">
    <location>
        <begin position="1"/>
        <end position="19"/>
    </location>
</feature>
<dbReference type="GO" id="GO:0016787">
    <property type="term" value="F:hydrolase activity"/>
    <property type="evidence" value="ECO:0007669"/>
    <property type="project" value="UniProtKB-KW"/>
</dbReference>
<dbReference type="Proteomes" id="UP001175001">
    <property type="component" value="Unassembled WGS sequence"/>
</dbReference>
<keyword evidence="6" id="KW-1185">Reference proteome</keyword>
<dbReference type="InterPro" id="IPR050309">
    <property type="entry name" value="Type-B_Carboxylest/Lipase"/>
</dbReference>
<keyword evidence="2 3" id="KW-0378">Hydrolase</keyword>
<evidence type="ECO:0000256" key="2">
    <source>
        <dbReference type="ARBA" id="ARBA00022801"/>
    </source>
</evidence>
<comment type="caution">
    <text evidence="5">The sequence shown here is derived from an EMBL/GenBank/DDBJ whole genome shotgun (WGS) entry which is preliminary data.</text>
</comment>
<gene>
    <name evidence="5" type="primary">patB_3</name>
    <name evidence="5" type="ORF">DIS24_g9922</name>
</gene>
<dbReference type="InterPro" id="IPR029058">
    <property type="entry name" value="AB_hydrolase_fold"/>
</dbReference>
<dbReference type="EC" id="3.1.1.-" evidence="3"/>
<dbReference type="AlphaFoldDB" id="A0AA39XR93"/>
<dbReference type="PANTHER" id="PTHR11559">
    <property type="entry name" value="CARBOXYLESTERASE"/>
    <property type="match status" value="1"/>
</dbReference>
<dbReference type="InterPro" id="IPR019826">
    <property type="entry name" value="Carboxylesterase_B_AS"/>
</dbReference>
<dbReference type="InterPro" id="IPR002018">
    <property type="entry name" value="CarbesteraseB"/>
</dbReference>
<dbReference type="Gene3D" id="3.40.50.1820">
    <property type="entry name" value="alpha/beta hydrolase"/>
    <property type="match status" value="1"/>
</dbReference>
<evidence type="ECO:0000259" key="4">
    <source>
        <dbReference type="Pfam" id="PF00135"/>
    </source>
</evidence>
<dbReference type="PROSITE" id="PS00122">
    <property type="entry name" value="CARBOXYLESTERASE_B_1"/>
    <property type="match status" value="1"/>
</dbReference>
<comment type="similarity">
    <text evidence="1 3">Belongs to the type-B carboxylesterase/lipase family.</text>
</comment>
<protein>
    <recommendedName>
        <fullName evidence="3">Carboxylic ester hydrolase</fullName>
        <ecNumber evidence="3">3.1.1.-</ecNumber>
    </recommendedName>
</protein>
<sequence>MHVQFLLKTLAFTFGLVQAQNTSAPIVDLGYALHQGSAIKGGNYYNFSNIPYAEPPLGDLRFRAPQLPSVNRSVVNDVPGVVAGTGSTGRDPMETEDCLLLDVVVPKKVFESNSSAPVLVHIHGGGYVVGSKIYFSDPSYLLAKSSDNMIVVGINYRLGALGWLAGPSFQKDGTANAGLLDQRMALEWVQQHIHLFGGDKDQVTVMGESAGAGSIVHHVTAYGGKASVPFQRAIPQSPAWIMTSQSPHYLETTFQNFLETANVTSLSELRALSSEQLLEANSQAISAAPLGQYIFGPSVDGDIVTADPKQLLIHGQFNPNVSLMVGHAANEGFGFVPTNLTDYNAFLSGYFTETAADVLAYVEDTLYPPVYNTSFYNNTSTRASRTVADSIINCNAGALAAAYANNSYAYNFAVEPAIHGSDYSYTWYGSVAVANATIADALQDYIISFITTGKPTTTVSGVPDMEVYGPSAVAVNFDTSGIIKTTDMAANERCDWWELSIMV</sequence>
<keyword evidence="3" id="KW-0732">Signal</keyword>
<proteinExistence type="inferred from homology"/>
<evidence type="ECO:0000256" key="1">
    <source>
        <dbReference type="ARBA" id="ARBA00005964"/>
    </source>
</evidence>
<feature type="chain" id="PRO_5041485502" description="Carboxylic ester hydrolase" evidence="3">
    <location>
        <begin position="20"/>
        <end position="503"/>
    </location>
</feature>
<evidence type="ECO:0000256" key="3">
    <source>
        <dbReference type="RuleBase" id="RU361235"/>
    </source>
</evidence>